<dbReference type="AlphaFoldDB" id="A0A450S6K4"/>
<dbReference type="EMBL" id="CAADEZ010000250">
    <property type="protein sequence ID" value="VFJ59937.1"/>
    <property type="molecule type" value="Genomic_DNA"/>
</dbReference>
<evidence type="ECO:0008006" key="4">
    <source>
        <dbReference type="Google" id="ProtNLM"/>
    </source>
</evidence>
<protein>
    <recommendedName>
        <fullName evidence="4">Type I restriction enzyme R protein N terminus (HSDR_N)</fullName>
    </recommendedName>
</protein>
<dbReference type="EMBL" id="CAADFA010000045">
    <property type="protein sequence ID" value="VFJ47461.1"/>
    <property type="molecule type" value="Genomic_DNA"/>
</dbReference>
<evidence type="ECO:0000313" key="3">
    <source>
        <dbReference type="EMBL" id="VFK19058.1"/>
    </source>
</evidence>
<accession>A0A450S6K4</accession>
<gene>
    <name evidence="2" type="ORF">BECKFM1743A_GA0114220_102505</name>
    <name evidence="3" type="ORF">BECKFM1743B_GA0114221_105931</name>
    <name evidence="1" type="ORF">BECKFM1743C_GA0114222_1004511</name>
</gene>
<name>A0A450S6K4_9GAMM</name>
<dbReference type="EMBL" id="CAADFL010000593">
    <property type="protein sequence ID" value="VFK19058.1"/>
    <property type="molecule type" value="Genomic_DNA"/>
</dbReference>
<organism evidence="1">
    <name type="scientific">Candidatus Kentrum sp. FM</name>
    <dbReference type="NCBI Taxonomy" id="2126340"/>
    <lineage>
        <taxon>Bacteria</taxon>
        <taxon>Pseudomonadati</taxon>
        <taxon>Pseudomonadota</taxon>
        <taxon>Gammaproteobacteria</taxon>
        <taxon>Candidatus Kentrum</taxon>
    </lineage>
</organism>
<reference evidence="1" key="1">
    <citation type="submission" date="2019-02" db="EMBL/GenBank/DDBJ databases">
        <authorList>
            <person name="Gruber-Vodicka R. H."/>
            <person name="Seah K. B. B."/>
        </authorList>
    </citation>
    <scope>NUCLEOTIDE SEQUENCE</scope>
    <source>
        <strain evidence="2">BECK_BZ163</strain>
        <strain evidence="3">BECK_BZ164</strain>
        <strain evidence="1">BECK_BZ165</strain>
    </source>
</reference>
<evidence type="ECO:0000313" key="1">
    <source>
        <dbReference type="EMBL" id="VFJ47461.1"/>
    </source>
</evidence>
<sequence>MEPENDKSTRYKRRGRVTPVAKSLFTEGKKYTFSDYFDFNLPTEEIAGAFGYSFDTEVLEFPTSEEFAKNEIVALRITELQEKFYEVLPKISLNSEMAKRDFMIAPVLWAVIRHVQARINVEYPIEVDDRLGGSLDYLIKSEQQLIVIEAKKGDLDKGFNQLTAELIALDKAEEKDSPALLYGAISIGELWRFGILNRNGRNIYRDLHTYRVPEDIQRIFSIMVGILQDG</sequence>
<evidence type="ECO:0000313" key="2">
    <source>
        <dbReference type="EMBL" id="VFJ59937.1"/>
    </source>
</evidence>
<proteinExistence type="predicted"/>